<name>A0A242MA97_CABSO</name>
<proteinExistence type="predicted"/>
<gene>
    <name evidence="1" type="ORF">PAMC26577_34515</name>
</gene>
<dbReference type="AlphaFoldDB" id="A0A242MA97"/>
<organism evidence="1 2">
    <name type="scientific">Caballeronia sordidicola</name>
    <name type="common">Burkholderia sordidicola</name>
    <dbReference type="NCBI Taxonomy" id="196367"/>
    <lineage>
        <taxon>Bacteria</taxon>
        <taxon>Pseudomonadati</taxon>
        <taxon>Pseudomonadota</taxon>
        <taxon>Betaproteobacteria</taxon>
        <taxon>Burkholderiales</taxon>
        <taxon>Burkholderiaceae</taxon>
        <taxon>Caballeronia</taxon>
    </lineage>
</organism>
<dbReference type="Proteomes" id="UP000195221">
    <property type="component" value="Unassembled WGS sequence"/>
</dbReference>
<protein>
    <submittedName>
        <fullName evidence="1">Uncharacterized protein</fullName>
    </submittedName>
</protein>
<accession>A0A242MA97</accession>
<sequence length="68" mass="7865">MPECHPRNSACFRPRCWLAKAWPAYCHDPSVPRFCTAESSIAWRSVKSCPEWTRQWASICNVRPPTSN</sequence>
<reference evidence="1 2" key="1">
    <citation type="submission" date="2017-03" db="EMBL/GenBank/DDBJ databases">
        <title>Genome analysis of strain PAMC 26577.</title>
        <authorList>
            <person name="Oh H.-M."/>
            <person name="Yang J.-A."/>
        </authorList>
    </citation>
    <scope>NUCLEOTIDE SEQUENCE [LARGE SCALE GENOMIC DNA]</scope>
    <source>
        <strain evidence="1 2">PAMC 26577</strain>
    </source>
</reference>
<dbReference type="EMBL" id="NBTZ01000137">
    <property type="protein sequence ID" value="OTP68110.1"/>
    <property type="molecule type" value="Genomic_DNA"/>
</dbReference>
<evidence type="ECO:0000313" key="1">
    <source>
        <dbReference type="EMBL" id="OTP68110.1"/>
    </source>
</evidence>
<evidence type="ECO:0000313" key="2">
    <source>
        <dbReference type="Proteomes" id="UP000195221"/>
    </source>
</evidence>
<comment type="caution">
    <text evidence="1">The sequence shown here is derived from an EMBL/GenBank/DDBJ whole genome shotgun (WGS) entry which is preliminary data.</text>
</comment>